<evidence type="ECO:0000313" key="11">
    <source>
        <dbReference type="Proteomes" id="UP000070544"/>
    </source>
</evidence>
<dbReference type="AlphaFoldDB" id="A0A139ANK2"/>
<keyword evidence="7" id="KW-0131">Cell cycle</keyword>
<dbReference type="SUPFAM" id="SSF75704">
    <property type="entry name" value="Mitotic arrest deficient-like 1, Mad1"/>
    <property type="match status" value="1"/>
</dbReference>
<feature type="compositionally biased region" description="Polar residues" evidence="9">
    <location>
        <begin position="241"/>
        <end position="254"/>
    </location>
</feature>
<dbReference type="STRING" id="1344416.A0A139ANK2"/>
<feature type="coiled-coil region" evidence="8">
    <location>
        <begin position="503"/>
        <end position="576"/>
    </location>
</feature>
<dbReference type="GO" id="GO:0005635">
    <property type="term" value="C:nuclear envelope"/>
    <property type="evidence" value="ECO:0007669"/>
    <property type="project" value="TreeGrafter"/>
</dbReference>
<feature type="compositionally biased region" description="Polar residues" evidence="9">
    <location>
        <begin position="35"/>
        <end position="78"/>
    </location>
</feature>
<keyword evidence="11" id="KW-1185">Reference proteome</keyword>
<name>A0A139ANK2_GONPJ</name>
<evidence type="ECO:0000256" key="7">
    <source>
        <dbReference type="ARBA" id="ARBA00023306"/>
    </source>
</evidence>
<keyword evidence="8" id="KW-0175">Coiled coil</keyword>
<evidence type="ECO:0000256" key="2">
    <source>
        <dbReference type="ARBA" id="ARBA00008029"/>
    </source>
</evidence>
<dbReference type="GO" id="GO:0000776">
    <property type="term" value="C:kinetochore"/>
    <property type="evidence" value="ECO:0007669"/>
    <property type="project" value="TreeGrafter"/>
</dbReference>
<dbReference type="PANTHER" id="PTHR23168:SF0">
    <property type="entry name" value="MITOTIC SPINDLE ASSEMBLY CHECKPOINT PROTEIN MAD1"/>
    <property type="match status" value="1"/>
</dbReference>
<dbReference type="OMA" id="FGFIIEF"/>
<dbReference type="Proteomes" id="UP000070544">
    <property type="component" value="Unassembled WGS sequence"/>
</dbReference>
<keyword evidence="5" id="KW-0498">Mitosis</keyword>
<feature type="region of interest" description="Disordered" evidence="9">
    <location>
        <begin position="241"/>
        <end position="262"/>
    </location>
</feature>
<dbReference type="PANTHER" id="PTHR23168">
    <property type="entry name" value="MITOTIC SPINDLE ASSEMBLY CHECKPOINT PROTEIN MAD1 MITOTIC ARREST DEFICIENT-LIKE PROTEIN 1"/>
    <property type="match status" value="1"/>
</dbReference>
<keyword evidence="6" id="KW-0539">Nucleus</keyword>
<proteinExistence type="inferred from homology"/>
<dbReference type="GO" id="GO:0072686">
    <property type="term" value="C:mitotic spindle"/>
    <property type="evidence" value="ECO:0007669"/>
    <property type="project" value="TreeGrafter"/>
</dbReference>
<protein>
    <recommendedName>
        <fullName evidence="3">Spindle assembly checkpoint component MAD1</fullName>
    </recommendedName>
</protein>
<dbReference type="GO" id="GO:0007094">
    <property type="term" value="P:mitotic spindle assembly checkpoint signaling"/>
    <property type="evidence" value="ECO:0007669"/>
    <property type="project" value="InterPro"/>
</dbReference>
<gene>
    <name evidence="10" type="ORF">M427DRAFT_42421</name>
</gene>
<dbReference type="EMBL" id="KQ965742">
    <property type="protein sequence ID" value="KXS18312.1"/>
    <property type="molecule type" value="Genomic_DNA"/>
</dbReference>
<comment type="subcellular location">
    <subcellularLocation>
        <location evidence="1">Nucleus</location>
    </subcellularLocation>
</comment>
<feature type="region of interest" description="Disordered" evidence="9">
    <location>
        <begin position="1"/>
        <end position="78"/>
    </location>
</feature>
<dbReference type="OrthoDB" id="331602at2759"/>
<comment type="similarity">
    <text evidence="2">Belongs to the MAD1 family.</text>
</comment>
<dbReference type="GO" id="GO:0051301">
    <property type="term" value="P:cell division"/>
    <property type="evidence" value="ECO:0007669"/>
    <property type="project" value="UniProtKB-KW"/>
</dbReference>
<dbReference type="Pfam" id="PF05557">
    <property type="entry name" value="MAD"/>
    <property type="match status" value="2"/>
</dbReference>
<feature type="coiled-coil region" evidence="8">
    <location>
        <begin position="127"/>
        <end position="172"/>
    </location>
</feature>
<dbReference type="GO" id="GO:0051315">
    <property type="term" value="P:attachment of mitotic spindle microtubules to kinetochore"/>
    <property type="evidence" value="ECO:0007669"/>
    <property type="project" value="TreeGrafter"/>
</dbReference>
<dbReference type="Gene3D" id="6.10.250.90">
    <property type="match status" value="1"/>
</dbReference>
<evidence type="ECO:0000256" key="5">
    <source>
        <dbReference type="ARBA" id="ARBA00022776"/>
    </source>
</evidence>
<keyword evidence="4" id="KW-0132">Cell division</keyword>
<evidence type="ECO:0000256" key="8">
    <source>
        <dbReference type="SAM" id="Coils"/>
    </source>
</evidence>
<evidence type="ECO:0000313" key="10">
    <source>
        <dbReference type="EMBL" id="KXS18312.1"/>
    </source>
</evidence>
<organism evidence="10 11">
    <name type="scientific">Gonapodya prolifera (strain JEL478)</name>
    <name type="common">Monoblepharis prolifera</name>
    <dbReference type="NCBI Taxonomy" id="1344416"/>
    <lineage>
        <taxon>Eukaryota</taxon>
        <taxon>Fungi</taxon>
        <taxon>Fungi incertae sedis</taxon>
        <taxon>Chytridiomycota</taxon>
        <taxon>Chytridiomycota incertae sedis</taxon>
        <taxon>Monoblepharidomycetes</taxon>
        <taxon>Monoblepharidales</taxon>
        <taxon>Gonapodyaceae</taxon>
        <taxon>Gonapodya</taxon>
    </lineage>
</organism>
<sequence>MSSKFHPYTRPPDQQSSSSSSPSVIRGTPTARGTLVTSRIPSASSRSALGTEGNRSASVANPITTPRTNENGQRLLSGTGTVARRGPVLQNRSTALQSRSLVAYSTVDGQSELQLNTIADSILEGDVSALRDANRSLRRELSELKATLNRKVSDLEGEKARLTKEVLEMRAKTETLSDDKRFLFERQLSLSKKIEQDEAGGAKAKIDVDSATRQLRAANADLSERLALLESQHTVLKRNYESSVAKTQSQTEAAQRQRALDAERVKNAEEAAKKAAEEREVWRARWTETERKLSDATSRNAMGETQRLRQELDAAHAEIARLRSQPAPSAPPPTTMNAALLHEQNLSLARRAASADVLRARVATLERQLDEARAEREGWAGMLDDETVALPVGAETPRKVARALAEAQARARAMEKRCAAVTEDAKIKELRAGELEARCASLEGDISEARAALSREEKRRMREERARSLAEREVGLYRGEIKSYDQEDTMDRPPPDERLVSRNLELEKLLDAYRKRQEELEKELSKAEGEAMKPKDSLSLQRLDEGRKLSELEDALSAARTENEVLKREISSLERQMELTSRWRGSGELTAPTTTTLSSMEIDMSLDPSVSPLINDINVFKTENATLKTEVSRLTEQLERAEVEIARGGHNPNTTKVLTLDASPAAVEFEARKAVLDALRAENEALLGRLNDFSRGATVAFGGNNQQLVPVASVDRLKLELKRLDEEKTSLSTRIDRLKTVFTHQAAIMRETVYALFGWRVELLEAGRCRIKSPLCEGTMTFVPTDDSKGLTLAGKVDGYEQGEEEYVGRCGSVAGFLAWVILVGIHKQYGGIVPGS</sequence>
<evidence type="ECO:0000256" key="9">
    <source>
        <dbReference type="SAM" id="MobiDB-lite"/>
    </source>
</evidence>
<evidence type="ECO:0000256" key="1">
    <source>
        <dbReference type="ARBA" id="ARBA00004123"/>
    </source>
</evidence>
<feature type="coiled-coil region" evidence="8">
    <location>
        <begin position="714"/>
        <end position="741"/>
    </location>
</feature>
<dbReference type="InterPro" id="IPR008672">
    <property type="entry name" value="Mad1"/>
</dbReference>
<evidence type="ECO:0000256" key="3">
    <source>
        <dbReference type="ARBA" id="ARBA00022019"/>
    </source>
</evidence>
<accession>A0A139ANK2</accession>
<evidence type="ECO:0000256" key="4">
    <source>
        <dbReference type="ARBA" id="ARBA00022618"/>
    </source>
</evidence>
<evidence type="ECO:0000256" key="6">
    <source>
        <dbReference type="ARBA" id="ARBA00023242"/>
    </source>
</evidence>
<feature type="coiled-coil region" evidence="8">
    <location>
        <begin position="617"/>
        <end position="644"/>
    </location>
</feature>
<reference evidence="10 11" key="1">
    <citation type="journal article" date="2015" name="Genome Biol. Evol.">
        <title>Phylogenomic analyses indicate that early fungi evolved digesting cell walls of algal ancestors of land plants.</title>
        <authorList>
            <person name="Chang Y."/>
            <person name="Wang S."/>
            <person name="Sekimoto S."/>
            <person name="Aerts A.L."/>
            <person name="Choi C."/>
            <person name="Clum A."/>
            <person name="LaButti K.M."/>
            <person name="Lindquist E.A."/>
            <person name="Yee Ngan C."/>
            <person name="Ohm R.A."/>
            <person name="Salamov A.A."/>
            <person name="Grigoriev I.V."/>
            <person name="Spatafora J.W."/>
            <person name="Berbee M.L."/>
        </authorList>
    </citation>
    <scope>NUCLEOTIDE SEQUENCE [LARGE SCALE GENOMIC DNA]</scope>
    <source>
        <strain evidence="10 11">JEL478</strain>
    </source>
</reference>
<feature type="coiled-coil region" evidence="8">
    <location>
        <begin position="355"/>
        <end position="473"/>
    </location>
</feature>